<organism evidence="1 2">
    <name type="scientific">Coprococcus comes ATCC 27758</name>
    <dbReference type="NCBI Taxonomy" id="470146"/>
    <lineage>
        <taxon>Bacteria</taxon>
        <taxon>Bacillati</taxon>
        <taxon>Bacillota</taxon>
        <taxon>Clostridia</taxon>
        <taxon>Lachnospirales</taxon>
        <taxon>Lachnospiraceae</taxon>
        <taxon>Coprococcus</taxon>
    </lineage>
</organism>
<accession>C0B6A2</accession>
<dbReference type="EMBL" id="ABVR01000035">
    <property type="protein sequence ID" value="EEG91043.1"/>
    <property type="molecule type" value="Genomic_DNA"/>
</dbReference>
<proteinExistence type="predicted"/>
<dbReference type="Proteomes" id="UP000003793">
    <property type="component" value="Unassembled WGS sequence"/>
</dbReference>
<gene>
    <name evidence="1" type="ORF">COPCOM_00675</name>
</gene>
<comment type="caution">
    <text evidence="1">The sequence shown here is derived from an EMBL/GenBank/DDBJ whole genome shotgun (WGS) entry which is preliminary data.</text>
</comment>
<evidence type="ECO:0000313" key="1">
    <source>
        <dbReference type="EMBL" id="EEG91043.1"/>
    </source>
</evidence>
<protein>
    <submittedName>
        <fullName evidence="1">Uncharacterized protein</fullName>
    </submittedName>
</protein>
<name>C0B6A2_9FIRM</name>
<sequence>MFFQCLFHRNPPLFLLPGRIFLPGGSHFTFYFYMEKRRFPYPENPLRTGSPLT</sequence>
<dbReference type="HOGENOM" id="CLU_3060524_0_0_9"/>
<reference evidence="1 2" key="1">
    <citation type="submission" date="2009-02" db="EMBL/GenBank/DDBJ databases">
        <authorList>
            <person name="Fulton L."/>
            <person name="Clifton S."/>
            <person name="Fulton B."/>
            <person name="Xu J."/>
            <person name="Minx P."/>
            <person name="Pepin K.H."/>
            <person name="Johnson M."/>
            <person name="Bhonagiri V."/>
            <person name="Nash W.E."/>
            <person name="Mardis E.R."/>
            <person name="Wilson R.K."/>
        </authorList>
    </citation>
    <scope>NUCLEOTIDE SEQUENCE [LARGE SCALE GENOMIC DNA]</scope>
    <source>
        <strain evidence="1 2">ATCC 27758</strain>
    </source>
</reference>
<reference evidence="1 2" key="2">
    <citation type="submission" date="2009-03" db="EMBL/GenBank/DDBJ databases">
        <title>Draft genome sequence of Coprococcus comes (ATCC 27758).</title>
        <authorList>
            <person name="Sudarsanam P."/>
            <person name="Ley R."/>
            <person name="Guruge J."/>
            <person name="Turnbaugh P.J."/>
            <person name="Mahowald M."/>
            <person name="Liep D."/>
            <person name="Gordon J."/>
        </authorList>
    </citation>
    <scope>NUCLEOTIDE SEQUENCE [LARGE SCALE GENOMIC DNA]</scope>
    <source>
        <strain evidence="1 2">ATCC 27758</strain>
    </source>
</reference>
<evidence type="ECO:0000313" key="2">
    <source>
        <dbReference type="Proteomes" id="UP000003793"/>
    </source>
</evidence>
<dbReference type="AlphaFoldDB" id="C0B6A2"/>